<feature type="chain" id="PRO_5039471205" evidence="6">
    <location>
        <begin position="30"/>
        <end position="343"/>
    </location>
</feature>
<evidence type="ECO:0000259" key="7">
    <source>
        <dbReference type="PROSITE" id="PS50983"/>
    </source>
</evidence>
<protein>
    <submittedName>
        <fullName evidence="8">Iron complex transport system substrate-binding protein</fullName>
    </submittedName>
</protein>
<name>A0A1H0VG16_9PSEU</name>
<evidence type="ECO:0000256" key="6">
    <source>
        <dbReference type="SAM" id="SignalP"/>
    </source>
</evidence>
<dbReference type="Gene3D" id="3.40.50.1980">
    <property type="entry name" value="Nitrogenase molybdenum iron protein domain"/>
    <property type="match status" value="2"/>
</dbReference>
<evidence type="ECO:0000256" key="5">
    <source>
        <dbReference type="SAM" id="MobiDB-lite"/>
    </source>
</evidence>
<dbReference type="PANTHER" id="PTHR30532:SF24">
    <property type="entry name" value="FERRIC ENTEROBACTIN-BINDING PERIPLASMIC PROTEIN FEPB"/>
    <property type="match status" value="1"/>
</dbReference>
<evidence type="ECO:0000313" key="9">
    <source>
        <dbReference type="Proteomes" id="UP000199651"/>
    </source>
</evidence>
<dbReference type="GO" id="GO:0030288">
    <property type="term" value="C:outer membrane-bounded periplasmic space"/>
    <property type="evidence" value="ECO:0007669"/>
    <property type="project" value="TreeGrafter"/>
</dbReference>
<keyword evidence="9" id="KW-1185">Reference proteome</keyword>
<feature type="region of interest" description="Disordered" evidence="5">
    <location>
        <begin position="31"/>
        <end position="55"/>
    </location>
</feature>
<keyword evidence="3" id="KW-0813">Transport</keyword>
<dbReference type="PROSITE" id="PS50983">
    <property type="entry name" value="FE_B12_PBP"/>
    <property type="match status" value="1"/>
</dbReference>
<dbReference type="EMBL" id="FNJB01000014">
    <property type="protein sequence ID" value="SDP77492.1"/>
    <property type="molecule type" value="Genomic_DNA"/>
</dbReference>
<feature type="domain" description="Fe/B12 periplasmic-binding" evidence="7">
    <location>
        <begin position="65"/>
        <end position="338"/>
    </location>
</feature>
<accession>A0A1H0VG16</accession>
<gene>
    <name evidence="8" type="ORF">SAMN05192558_1146</name>
</gene>
<dbReference type="PROSITE" id="PS51257">
    <property type="entry name" value="PROKAR_LIPOPROTEIN"/>
    <property type="match status" value="1"/>
</dbReference>
<dbReference type="InterPro" id="IPR002491">
    <property type="entry name" value="ABC_transptr_periplasmic_BD"/>
</dbReference>
<dbReference type="Pfam" id="PF01497">
    <property type="entry name" value="Peripla_BP_2"/>
    <property type="match status" value="1"/>
</dbReference>
<evidence type="ECO:0000256" key="1">
    <source>
        <dbReference type="ARBA" id="ARBA00004196"/>
    </source>
</evidence>
<dbReference type="Proteomes" id="UP000199651">
    <property type="component" value="Unassembled WGS sequence"/>
</dbReference>
<evidence type="ECO:0000256" key="4">
    <source>
        <dbReference type="ARBA" id="ARBA00022729"/>
    </source>
</evidence>
<dbReference type="STRING" id="504798.SAMN05421871_1126"/>
<comment type="similarity">
    <text evidence="2">Belongs to the bacterial solute-binding protein 8 family.</text>
</comment>
<dbReference type="InterPro" id="IPR051313">
    <property type="entry name" value="Bact_iron-sidero_bind"/>
</dbReference>
<organism evidence="8 9">
    <name type="scientific">Actinokineospora alba</name>
    <dbReference type="NCBI Taxonomy" id="504798"/>
    <lineage>
        <taxon>Bacteria</taxon>
        <taxon>Bacillati</taxon>
        <taxon>Actinomycetota</taxon>
        <taxon>Actinomycetes</taxon>
        <taxon>Pseudonocardiales</taxon>
        <taxon>Pseudonocardiaceae</taxon>
        <taxon>Actinokineospora</taxon>
    </lineage>
</organism>
<keyword evidence="4 6" id="KW-0732">Signal</keyword>
<evidence type="ECO:0000256" key="2">
    <source>
        <dbReference type="ARBA" id="ARBA00008814"/>
    </source>
</evidence>
<sequence>MNSTRPRRAVRLAAAVLAAALVGTLAACASADSSKPAGPASEAATGPWEFTDDRGTKVSLPSKPKRIVAQVHAAAALWDFGVKPVGVFGPQRKPDGTPDPQVGSVDLNTVKSVGAEFGEFNLEEYTKLQPDLVVTIMYGPALWYVPEEAKPKIEKLAPIVGIRLDGKSAAESIKKFGELAKSLGADIDAPAVKEAKADFDKASADVTAAAKGNAGLKVAMVIGEQGGYWVADPKWHGDAILFKELGVDVVAPGKPDASFGFEKLSWEQAGLYPADLVLEDARTLGMTPAELAAKFPTWKEIAAVKANQVGNWRAETASSYKEYAKVLKELAEKVKSARADVVS</sequence>
<dbReference type="SUPFAM" id="SSF53807">
    <property type="entry name" value="Helical backbone' metal receptor"/>
    <property type="match status" value="1"/>
</dbReference>
<comment type="subcellular location">
    <subcellularLocation>
        <location evidence="1">Cell envelope</location>
    </subcellularLocation>
</comment>
<reference evidence="9" key="1">
    <citation type="submission" date="2016-10" db="EMBL/GenBank/DDBJ databases">
        <authorList>
            <person name="Varghese N."/>
            <person name="Submissions S."/>
        </authorList>
    </citation>
    <scope>NUCLEOTIDE SEQUENCE [LARGE SCALE GENOMIC DNA]</scope>
    <source>
        <strain evidence="9">IBRC-M 10655</strain>
    </source>
</reference>
<dbReference type="RefSeq" id="WP_166658024.1">
    <property type="nucleotide sequence ID" value="NZ_FNDV01000012.1"/>
</dbReference>
<evidence type="ECO:0000313" key="8">
    <source>
        <dbReference type="EMBL" id="SDP77492.1"/>
    </source>
</evidence>
<evidence type="ECO:0000256" key="3">
    <source>
        <dbReference type="ARBA" id="ARBA00022448"/>
    </source>
</evidence>
<feature type="signal peptide" evidence="6">
    <location>
        <begin position="1"/>
        <end position="29"/>
    </location>
</feature>
<proteinExistence type="inferred from homology"/>
<dbReference type="AlphaFoldDB" id="A0A1H0VG16"/>
<dbReference type="GO" id="GO:1901678">
    <property type="term" value="P:iron coordination entity transport"/>
    <property type="evidence" value="ECO:0007669"/>
    <property type="project" value="UniProtKB-ARBA"/>
</dbReference>
<dbReference type="PANTHER" id="PTHR30532">
    <property type="entry name" value="IRON III DICITRATE-BINDING PERIPLASMIC PROTEIN"/>
    <property type="match status" value="1"/>
</dbReference>